<keyword evidence="2" id="KW-1185">Reference proteome</keyword>
<protein>
    <submittedName>
        <fullName evidence="1">Tetratricopeptide repeat protein</fullName>
    </submittedName>
</protein>
<gene>
    <name evidence="1" type="ORF">ACFFHU_08570</name>
</gene>
<reference evidence="1 2" key="1">
    <citation type="submission" date="2024-09" db="EMBL/GenBank/DDBJ databases">
        <authorList>
            <person name="Sun Q."/>
            <person name="Mori K."/>
        </authorList>
    </citation>
    <scope>NUCLEOTIDE SEQUENCE [LARGE SCALE GENOMIC DNA]</scope>
    <source>
        <strain evidence="1 2">TBRC 2205</strain>
    </source>
</reference>
<evidence type="ECO:0000313" key="2">
    <source>
        <dbReference type="Proteomes" id="UP001589894"/>
    </source>
</evidence>
<dbReference type="InterPro" id="IPR011990">
    <property type="entry name" value="TPR-like_helical_dom_sf"/>
</dbReference>
<proteinExistence type="predicted"/>
<evidence type="ECO:0000313" key="1">
    <source>
        <dbReference type="EMBL" id="MFC0564218.1"/>
    </source>
</evidence>
<dbReference type="Gene3D" id="1.25.40.10">
    <property type="entry name" value="Tetratricopeptide repeat domain"/>
    <property type="match status" value="1"/>
</dbReference>
<dbReference type="SUPFAM" id="SSF48452">
    <property type="entry name" value="TPR-like"/>
    <property type="match status" value="1"/>
</dbReference>
<dbReference type="Proteomes" id="UP001589894">
    <property type="component" value="Unassembled WGS sequence"/>
</dbReference>
<comment type="caution">
    <text evidence="1">The sequence shown here is derived from an EMBL/GenBank/DDBJ whole genome shotgun (WGS) entry which is preliminary data.</text>
</comment>
<accession>A0ABV6NVY0</accession>
<sequence>MGDDRLHRAKELYETAVFGGDAAALTAAQTDLDGVEADLALARGRIAHARFLADQQEDPAELGQFERAVELYRRLGDTRGEAEALFWVGTYHQVIRGDGTTAVPSLQRSYDLAREAGDDITRSYAVRHLGFAAMEAGDRDLARQRLTESLELRRAAGFRAGVAAALLALAELAAESGDREGAGTLLAEATAEAEACGASGILRWIEAARQELAENDPR</sequence>
<name>A0ABV6NVY0_9ACTN</name>
<organism evidence="1 2">
    <name type="scientific">Plantactinospora siamensis</name>
    <dbReference type="NCBI Taxonomy" id="555372"/>
    <lineage>
        <taxon>Bacteria</taxon>
        <taxon>Bacillati</taxon>
        <taxon>Actinomycetota</taxon>
        <taxon>Actinomycetes</taxon>
        <taxon>Micromonosporales</taxon>
        <taxon>Micromonosporaceae</taxon>
        <taxon>Plantactinospora</taxon>
    </lineage>
</organism>
<dbReference type="EMBL" id="JBHLUE010000004">
    <property type="protein sequence ID" value="MFC0564218.1"/>
    <property type="molecule type" value="Genomic_DNA"/>
</dbReference>
<dbReference type="RefSeq" id="WP_377337162.1">
    <property type="nucleotide sequence ID" value="NZ_JBHLUE010000004.1"/>
</dbReference>